<keyword evidence="2" id="KW-1185">Reference proteome</keyword>
<name>A0A1Y1W0T0_9FUNG</name>
<reference evidence="1 2" key="1">
    <citation type="submission" date="2016-07" db="EMBL/GenBank/DDBJ databases">
        <title>Pervasive Adenine N6-methylation of Active Genes in Fungi.</title>
        <authorList>
            <consortium name="DOE Joint Genome Institute"/>
            <person name="Mondo S.J."/>
            <person name="Dannebaum R.O."/>
            <person name="Kuo R.C."/>
            <person name="Labutti K."/>
            <person name="Haridas S."/>
            <person name="Kuo A."/>
            <person name="Salamov A."/>
            <person name="Ahrendt S.R."/>
            <person name="Lipzen A."/>
            <person name="Sullivan W."/>
            <person name="Andreopoulos W.B."/>
            <person name="Clum A."/>
            <person name="Lindquist E."/>
            <person name="Daum C."/>
            <person name="Ramamoorthy G.K."/>
            <person name="Gryganskyi A."/>
            <person name="Culley D."/>
            <person name="Magnuson J.K."/>
            <person name="James T.Y."/>
            <person name="O'Malley M.A."/>
            <person name="Stajich J.E."/>
            <person name="Spatafora J.W."/>
            <person name="Visel A."/>
            <person name="Grigoriev I.V."/>
        </authorList>
    </citation>
    <scope>NUCLEOTIDE SEQUENCE [LARGE SCALE GENOMIC DNA]</scope>
    <source>
        <strain evidence="1 2">ATCC 12442</strain>
    </source>
</reference>
<gene>
    <name evidence="1" type="ORF">DL89DRAFT_269940</name>
</gene>
<dbReference type="RefSeq" id="XP_040740874.1">
    <property type="nucleotide sequence ID" value="XM_040888492.1"/>
</dbReference>
<evidence type="ECO:0000313" key="1">
    <source>
        <dbReference type="EMBL" id="ORX66915.1"/>
    </source>
</evidence>
<comment type="caution">
    <text evidence="1">The sequence shown here is derived from an EMBL/GenBank/DDBJ whole genome shotgun (WGS) entry which is preliminary data.</text>
</comment>
<accession>A0A1Y1W0T0</accession>
<dbReference type="AlphaFoldDB" id="A0A1Y1W0T0"/>
<evidence type="ECO:0000313" key="2">
    <source>
        <dbReference type="Proteomes" id="UP000193922"/>
    </source>
</evidence>
<feature type="non-terminal residue" evidence="1">
    <location>
        <position position="76"/>
    </location>
</feature>
<organism evidence="1 2">
    <name type="scientific">Linderina pennispora</name>
    <dbReference type="NCBI Taxonomy" id="61395"/>
    <lineage>
        <taxon>Eukaryota</taxon>
        <taxon>Fungi</taxon>
        <taxon>Fungi incertae sedis</taxon>
        <taxon>Zoopagomycota</taxon>
        <taxon>Kickxellomycotina</taxon>
        <taxon>Kickxellomycetes</taxon>
        <taxon>Kickxellales</taxon>
        <taxon>Kickxellaceae</taxon>
        <taxon>Linderina</taxon>
    </lineage>
</organism>
<protein>
    <submittedName>
        <fullName evidence="1">Uncharacterized protein</fullName>
    </submittedName>
</protein>
<dbReference type="EMBL" id="MCFD01000014">
    <property type="protein sequence ID" value="ORX66915.1"/>
    <property type="molecule type" value="Genomic_DNA"/>
</dbReference>
<sequence>MTLTNPKPLLKSIRQNTAPPKQPSAVLFVMSDLSEDEFRLPQSKQPRLLILKNKPAPDGALIIRCQQSPLSRKHHL</sequence>
<proteinExistence type="predicted"/>
<dbReference type="GeneID" id="63805140"/>
<dbReference type="Proteomes" id="UP000193922">
    <property type="component" value="Unassembled WGS sequence"/>
</dbReference>